<evidence type="ECO:0000313" key="9">
    <source>
        <dbReference type="EMBL" id="TBT94596.1"/>
    </source>
</evidence>
<sequence length="146" mass="15189">MATVELTDETFADTIAKDGVVLVDFWAEWCGPCRMFAPVFEAASGKHTDVVFAKVDTEANRMISDALEIQAIPTIMAFRDGVLVYRNSGATNASGLDKLVEALSSDELGAQVAEAKAAEAAKAAGGSAEEASAATEPTQDADSVDA</sequence>
<evidence type="ECO:0000256" key="7">
    <source>
        <dbReference type="SAM" id="MobiDB-lite"/>
    </source>
</evidence>
<dbReference type="Pfam" id="PF00085">
    <property type="entry name" value="Thioredoxin"/>
    <property type="match status" value="1"/>
</dbReference>
<reference evidence="9 10" key="1">
    <citation type="submission" date="2019-01" db="EMBL/GenBank/DDBJ databases">
        <title>Lactibacter flavus gen. nov., sp. nov., a novel bacterium of the family Propionibacteriaceae isolated from raw milk and dairy products.</title>
        <authorList>
            <person name="Huptas C."/>
            <person name="Wenning M."/>
            <person name="Breitenwieser F."/>
            <person name="Doll E."/>
            <person name="Von Neubeck M."/>
            <person name="Busse H.-J."/>
            <person name="Scherer S."/>
        </authorList>
    </citation>
    <scope>NUCLEOTIDE SEQUENCE [LARGE SCALE GENOMIC DNA]</scope>
    <source>
        <strain evidence="9 10">DSM 22130</strain>
    </source>
</reference>
<dbReference type="InterPro" id="IPR036249">
    <property type="entry name" value="Thioredoxin-like_sf"/>
</dbReference>
<evidence type="ECO:0000313" key="10">
    <source>
        <dbReference type="Proteomes" id="UP000291933"/>
    </source>
</evidence>
<dbReference type="PANTHER" id="PTHR45663:SF40">
    <property type="entry name" value="THIOREDOXIN 2"/>
    <property type="match status" value="1"/>
</dbReference>
<evidence type="ECO:0000256" key="5">
    <source>
        <dbReference type="ARBA" id="ARBA00023284"/>
    </source>
</evidence>
<dbReference type="PROSITE" id="PS00194">
    <property type="entry name" value="THIOREDOXIN_1"/>
    <property type="match status" value="1"/>
</dbReference>
<keyword evidence="4" id="KW-1015">Disulfide bond</keyword>
<dbReference type="InterPro" id="IPR013766">
    <property type="entry name" value="Thioredoxin_domain"/>
</dbReference>
<name>A0A4Q9KJI5_PROTD</name>
<dbReference type="SUPFAM" id="SSF52833">
    <property type="entry name" value="Thioredoxin-like"/>
    <property type="match status" value="1"/>
</dbReference>
<feature type="compositionally biased region" description="Low complexity" evidence="7">
    <location>
        <begin position="121"/>
        <end position="134"/>
    </location>
</feature>
<dbReference type="InterPro" id="IPR017937">
    <property type="entry name" value="Thioredoxin_CS"/>
</dbReference>
<keyword evidence="10" id="KW-1185">Reference proteome</keyword>
<evidence type="ECO:0000259" key="8">
    <source>
        <dbReference type="PROSITE" id="PS51352"/>
    </source>
</evidence>
<dbReference type="CDD" id="cd02947">
    <property type="entry name" value="TRX_family"/>
    <property type="match status" value="1"/>
</dbReference>
<dbReference type="InterPro" id="IPR005746">
    <property type="entry name" value="Thioredoxin"/>
</dbReference>
<dbReference type="PRINTS" id="PR00421">
    <property type="entry name" value="THIOREDOXIN"/>
</dbReference>
<evidence type="ECO:0000256" key="3">
    <source>
        <dbReference type="ARBA" id="ARBA00022982"/>
    </source>
</evidence>
<feature type="compositionally biased region" description="Polar residues" evidence="7">
    <location>
        <begin position="135"/>
        <end position="146"/>
    </location>
</feature>
<keyword evidence="5" id="KW-0676">Redox-active center</keyword>
<accession>A0A4Q9KJI5</accession>
<evidence type="ECO:0000256" key="4">
    <source>
        <dbReference type="ARBA" id="ARBA00023157"/>
    </source>
</evidence>
<evidence type="ECO:0000256" key="1">
    <source>
        <dbReference type="ARBA" id="ARBA00008987"/>
    </source>
</evidence>
<keyword evidence="2" id="KW-0813">Transport</keyword>
<dbReference type="GO" id="GO:0005829">
    <property type="term" value="C:cytosol"/>
    <property type="evidence" value="ECO:0007669"/>
    <property type="project" value="TreeGrafter"/>
</dbReference>
<dbReference type="PANTHER" id="PTHR45663">
    <property type="entry name" value="GEO12009P1"/>
    <property type="match status" value="1"/>
</dbReference>
<evidence type="ECO:0000256" key="2">
    <source>
        <dbReference type="ARBA" id="ARBA00022448"/>
    </source>
</evidence>
<dbReference type="Gene3D" id="3.40.30.10">
    <property type="entry name" value="Glutaredoxin"/>
    <property type="match status" value="1"/>
</dbReference>
<gene>
    <name evidence="9" type="primary">trxA</name>
    <name evidence="9" type="ORF">ET996_09340</name>
</gene>
<dbReference type="AlphaFoldDB" id="A0A4Q9KJI5"/>
<evidence type="ECO:0000256" key="6">
    <source>
        <dbReference type="NCBIfam" id="TIGR01068"/>
    </source>
</evidence>
<feature type="domain" description="Thioredoxin" evidence="8">
    <location>
        <begin position="1"/>
        <end position="105"/>
    </location>
</feature>
<comment type="caution">
    <text evidence="9">The sequence shown here is derived from an EMBL/GenBank/DDBJ whole genome shotgun (WGS) entry which is preliminary data.</text>
</comment>
<feature type="region of interest" description="Disordered" evidence="7">
    <location>
        <begin position="121"/>
        <end position="146"/>
    </location>
</feature>
<dbReference type="EMBL" id="SDMR01000011">
    <property type="protein sequence ID" value="TBT94596.1"/>
    <property type="molecule type" value="Genomic_DNA"/>
</dbReference>
<dbReference type="OrthoDB" id="9790390at2"/>
<dbReference type="GO" id="GO:0015035">
    <property type="term" value="F:protein-disulfide reductase activity"/>
    <property type="evidence" value="ECO:0007669"/>
    <property type="project" value="UniProtKB-UniRule"/>
</dbReference>
<comment type="similarity">
    <text evidence="1">Belongs to the thioredoxin family.</text>
</comment>
<dbReference type="NCBIfam" id="TIGR01068">
    <property type="entry name" value="thioredoxin"/>
    <property type="match status" value="1"/>
</dbReference>
<organism evidence="9 10">
    <name type="scientific">Propioniciclava tarda</name>
    <dbReference type="NCBI Taxonomy" id="433330"/>
    <lineage>
        <taxon>Bacteria</taxon>
        <taxon>Bacillati</taxon>
        <taxon>Actinomycetota</taxon>
        <taxon>Actinomycetes</taxon>
        <taxon>Propionibacteriales</taxon>
        <taxon>Propionibacteriaceae</taxon>
        <taxon>Propioniciclava</taxon>
    </lineage>
</organism>
<dbReference type="PROSITE" id="PS51352">
    <property type="entry name" value="THIOREDOXIN_2"/>
    <property type="match status" value="1"/>
</dbReference>
<proteinExistence type="inferred from homology"/>
<protein>
    <recommendedName>
        <fullName evidence="6">Thioredoxin</fullName>
    </recommendedName>
</protein>
<keyword evidence="3" id="KW-0249">Electron transport</keyword>
<dbReference type="Proteomes" id="UP000291933">
    <property type="component" value="Unassembled WGS sequence"/>
</dbReference>